<evidence type="ECO:0008006" key="4">
    <source>
        <dbReference type="Google" id="ProtNLM"/>
    </source>
</evidence>
<comment type="caution">
    <text evidence="2">The sequence shown here is derived from an EMBL/GenBank/DDBJ whole genome shotgun (WGS) entry which is preliminary data.</text>
</comment>
<feature type="coiled-coil region" evidence="1">
    <location>
        <begin position="71"/>
        <end position="98"/>
    </location>
</feature>
<evidence type="ECO:0000313" key="3">
    <source>
        <dbReference type="Proteomes" id="UP000482634"/>
    </source>
</evidence>
<dbReference type="AlphaFoldDB" id="A0A6B3NVC4"/>
<evidence type="ECO:0000313" key="2">
    <source>
        <dbReference type="EMBL" id="NER65926.1"/>
    </source>
</evidence>
<reference evidence="2 3" key="1">
    <citation type="submission" date="2020-02" db="EMBL/GenBank/DDBJ databases">
        <title>Broccoli isolated Pseudomonas sp.</title>
        <authorList>
            <person name="Fujikawa T."/>
            <person name="Sawada H."/>
        </authorList>
    </citation>
    <scope>NUCLEOTIDE SEQUENCE [LARGE SCALE GENOMIC DNA]</scope>
    <source>
        <strain evidence="2 3">MAFF212427</strain>
    </source>
</reference>
<dbReference type="Proteomes" id="UP000482634">
    <property type="component" value="Unassembled WGS sequence"/>
</dbReference>
<sequence length="155" mass="16399">MRSIDPNAASLPVLAVTPASGEVLSTPLNSAEQAVPTASEGVRVNLSAGGMRASKSNGDKDIEESGLPDTIQKMLKMIRKLQKELAEKMEQLNAVMRDDSLSPEEMRQRVSSLQGEITTLAGALTTANAALAKAMKQQSLSPDQVAKVLELLAAK</sequence>
<dbReference type="Gene3D" id="1.20.120.1490">
    <property type="match status" value="1"/>
</dbReference>
<proteinExistence type="predicted"/>
<accession>A0A6B3NVC4</accession>
<keyword evidence="1" id="KW-0175">Coiled coil</keyword>
<gene>
    <name evidence="2" type="ORF">G3436_21200</name>
</gene>
<name>A0A6B3NVC4_9PSED</name>
<organism evidence="2 3">
    <name type="scientific">Pseudomonas brassicae</name>
    <dbReference type="NCBI Taxonomy" id="2708063"/>
    <lineage>
        <taxon>Bacteria</taxon>
        <taxon>Pseudomonadati</taxon>
        <taxon>Pseudomonadota</taxon>
        <taxon>Gammaproteobacteria</taxon>
        <taxon>Pseudomonadales</taxon>
        <taxon>Pseudomonadaceae</taxon>
        <taxon>Pseudomonas</taxon>
    </lineage>
</organism>
<evidence type="ECO:0000256" key="1">
    <source>
        <dbReference type="SAM" id="Coils"/>
    </source>
</evidence>
<protein>
    <recommendedName>
        <fullName evidence="4">Chemotaxis protein</fullName>
    </recommendedName>
</protein>
<dbReference type="RefSeq" id="WP_163949125.1">
    <property type="nucleotide sequence ID" value="NZ_JAAHBU010000348.1"/>
</dbReference>
<dbReference type="EMBL" id="JAAHBU010000348">
    <property type="protein sequence ID" value="NER65926.1"/>
    <property type="molecule type" value="Genomic_DNA"/>
</dbReference>
<keyword evidence="3" id="KW-1185">Reference proteome</keyword>